<evidence type="ECO:0000313" key="2">
    <source>
        <dbReference type="Proteomes" id="UP001586593"/>
    </source>
</evidence>
<accession>A0ABR3W2L2</accession>
<gene>
    <name evidence="1" type="ORF">VTK73DRAFT_9381</name>
</gene>
<keyword evidence="2" id="KW-1185">Reference proteome</keyword>
<dbReference type="EMBL" id="JAZHXJ010000775">
    <property type="protein sequence ID" value="KAL1851681.1"/>
    <property type="molecule type" value="Genomic_DNA"/>
</dbReference>
<dbReference type="Proteomes" id="UP001586593">
    <property type="component" value="Unassembled WGS sequence"/>
</dbReference>
<protein>
    <submittedName>
        <fullName evidence="1">Uncharacterized protein</fullName>
    </submittedName>
</protein>
<name>A0ABR3W2L2_9PEZI</name>
<comment type="caution">
    <text evidence="1">The sequence shown here is derived from an EMBL/GenBank/DDBJ whole genome shotgun (WGS) entry which is preliminary data.</text>
</comment>
<proteinExistence type="predicted"/>
<reference evidence="1 2" key="1">
    <citation type="journal article" date="2024" name="Commun. Biol.">
        <title>Comparative genomic analysis of thermophilic fungi reveals convergent evolutionary adaptations and gene losses.</title>
        <authorList>
            <person name="Steindorff A.S."/>
            <person name="Aguilar-Pontes M.V."/>
            <person name="Robinson A.J."/>
            <person name="Andreopoulos B."/>
            <person name="LaButti K."/>
            <person name="Kuo A."/>
            <person name="Mondo S."/>
            <person name="Riley R."/>
            <person name="Otillar R."/>
            <person name="Haridas S."/>
            <person name="Lipzen A."/>
            <person name="Grimwood J."/>
            <person name="Schmutz J."/>
            <person name="Clum A."/>
            <person name="Reid I.D."/>
            <person name="Moisan M.C."/>
            <person name="Butler G."/>
            <person name="Nguyen T.T.M."/>
            <person name="Dewar K."/>
            <person name="Conant G."/>
            <person name="Drula E."/>
            <person name="Henrissat B."/>
            <person name="Hansel C."/>
            <person name="Singer S."/>
            <person name="Hutchinson M.I."/>
            <person name="de Vries R.P."/>
            <person name="Natvig D.O."/>
            <person name="Powell A.J."/>
            <person name="Tsang A."/>
            <person name="Grigoriev I.V."/>
        </authorList>
    </citation>
    <scope>NUCLEOTIDE SEQUENCE [LARGE SCALE GENOMIC DNA]</scope>
    <source>
        <strain evidence="1 2">ATCC 24622</strain>
    </source>
</reference>
<sequence>MGTKNMRSTPHHLPRTSFLQMCVSQQLGLPTPGPLNGTPLPKWSGIVVLCCTSLSSSRLKSLGFYVMPTRSGLELCSVDLPPIVTLPGISSAMMTSEAARFFCEQCRRSQGPPVLAHQVRARPYDLWLRRCFLWIAQSDRVVLPIADLACCTQMSRAACSNKTRFSLPLFLMGIDSGSCVA</sequence>
<evidence type="ECO:0000313" key="1">
    <source>
        <dbReference type="EMBL" id="KAL1851681.1"/>
    </source>
</evidence>
<organism evidence="1 2">
    <name type="scientific">Phialemonium thermophilum</name>
    <dbReference type="NCBI Taxonomy" id="223376"/>
    <lineage>
        <taxon>Eukaryota</taxon>
        <taxon>Fungi</taxon>
        <taxon>Dikarya</taxon>
        <taxon>Ascomycota</taxon>
        <taxon>Pezizomycotina</taxon>
        <taxon>Sordariomycetes</taxon>
        <taxon>Sordariomycetidae</taxon>
        <taxon>Cephalothecales</taxon>
        <taxon>Cephalothecaceae</taxon>
        <taxon>Phialemonium</taxon>
    </lineage>
</organism>